<accession>A0A9E7M9Z5</accession>
<organism evidence="2 3">
    <name type="scientific">Thermococcus argininiproducens</name>
    <dbReference type="NCBI Taxonomy" id="2866384"/>
    <lineage>
        <taxon>Archaea</taxon>
        <taxon>Methanobacteriati</taxon>
        <taxon>Methanobacteriota</taxon>
        <taxon>Thermococci</taxon>
        <taxon>Thermococcales</taxon>
        <taxon>Thermococcaceae</taxon>
        <taxon>Thermococcus</taxon>
    </lineage>
</organism>
<dbReference type="SUPFAM" id="SSF52009">
    <property type="entry name" value="Phosphohistidine domain"/>
    <property type="match status" value="1"/>
</dbReference>
<dbReference type="Gene3D" id="3.50.30.10">
    <property type="entry name" value="Phosphohistidine domain"/>
    <property type="match status" value="1"/>
</dbReference>
<evidence type="ECO:0000313" key="3">
    <source>
        <dbReference type="Proteomes" id="UP001056425"/>
    </source>
</evidence>
<reference evidence="2 3" key="1">
    <citation type="submission" date="2021-08" db="EMBL/GenBank/DDBJ databases">
        <title>Thermococcus onnuriiensis IOH2.</title>
        <authorList>
            <person name="Park Y.-J."/>
        </authorList>
    </citation>
    <scope>NUCLEOTIDE SEQUENCE [LARGE SCALE GENOMIC DNA]</scope>
    <source>
        <strain evidence="2 3">IOH2</strain>
    </source>
</reference>
<proteinExistence type="predicted"/>
<dbReference type="EMBL" id="CP080572">
    <property type="protein sequence ID" value="USH00061.1"/>
    <property type="molecule type" value="Genomic_DNA"/>
</dbReference>
<dbReference type="AlphaFoldDB" id="A0A9E7M9Z5"/>
<dbReference type="Pfam" id="PF00391">
    <property type="entry name" value="PEP-utilizers"/>
    <property type="match status" value="1"/>
</dbReference>
<evidence type="ECO:0000259" key="1">
    <source>
        <dbReference type="Pfam" id="PF00391"/>
    </source>
</evidence>
<protein>
    <recommendedName>
        <fullName evidence="1">PEP-utilising enzyme mobile domain-containing protein</fullName>
    </recommendedName>
</protein>
<dbReference type="InterPro" id="IPR008279">
    <property type="entry name" value="PEP-util_enz_mobile_dom"/>
</dbReference>
<dbReference type="RefSeq" id="WP_251949329.1">
    <property type="nucleotide sequence ID" value="NZ_CP080572.1"/>
</dbReference>
<keyword evidence="3" id="KW-1185">Reference proteome</keyword>
<dbReference type="PANTHER" id="PTHR43615:SF1">
    <property type="entry name" value="PPDK_N DOMAIN-CONTAINING PROTEIN"/>
    <property type="match status" value="1"/>
</dbReference>
<dbReference type="GO" id="GO:0016772">
    <property type="term" value="F:transferase activity, transferring phosphorus-containing groups"/>
    <property type="evidence" value="ECO:0007669"/>
    <property type="project" value="InterPro"/>
</dbReference>
<dbReference type="KEGG" id="thei:K1720_00805"/>
<evidence type="ECO:0000313" key="2">
    <source>
        <dbReference type="EMBL" id="USH00061.1"/>
    </source>
</evidence>
<sequence>MGLFSRKKEEEKKEEYALGSKVIEKFLGDDYFPVKWGENWDKDLNVEWVTVLKEHEKDLHWWRSDLHNPHPALPIMELFTWWDSKLIKSTEYMYRRFWSPTGRAWPAKVVNGYVYTTIIPRTDPDELRISGKYFMKILPIYADIFLDQWDKRYLPEIKKNLEFIFNYPYEEASLGELMWLLEEMIDIYDRHWKLHWILNFAQFASFLDFRETVRQILGDEKYNTPEVQDLLARILVSTDDVNWDSLKILYEIKEAVKGNSAVRELFESPKTDEEVWEELQKLEEGKEIYERIVKFLKEYGRKSLYVYEYDLPTWEEYPPTVIAQLRTYLAMDYDFYADKEWIITDQKEAIEKLMEMIPEDKKELVKEKMERAIKMAPLTPNHHFYIDQQTNAAAKYVLRELGKKFVKEGLLEEPYDILYLKYDEIRTLFADPSEIDAKALVKQRKEEREKAKEIIPAPYVGTITEWSIKEEPYKQGLWGWSLEKLQQEKETYELAKTGKAKILKGLAAGAPKVIEGVVKVVEGPHEFDKVEEGDILVCDITSPAWISVYPKIKGVITNSGGLSSHPAIVSREFGIPCVVSTRIATRMLKDGMKVRLDGINGIVTVLEEE</sequence>
<feature type="domain" description="PEP-utilising enzyme mobile" evidence="1">
    <location>
        <begin position="531"/>
        <end position="601"/>
    </location>
</feature>
<dbReference type="InterPro" id="IPR036637">
    <property type="entry name" value="Phosphohistidine_dom_sf"/>
</dbReference>
<dbReference type="GeneID" id="72776838"/>
<gene>
    <name evidence="2" type="ORF">K1720_00805</name>
</gene>
<dbReference type="PANTHER" id="PTHR43615">
    <property type="entry name" value="PHOSPHOENOLPYRUVATE SYNTHASE-RELATED"/>
    <property type="match status" value="1"/>
</dbReference>
<name>A0A9E7M9Z5_9EURY</name>
<dbReference type="InterPro" id="IPR051549">
    <property type="entry name" value="PEP_Utilizing_Enz"/>
</dbReference>
<dbReference type="Proteomes" id="UP001056425">
    <property type="component" value="Chromosome"/>
</dbReference>